<organism evidence="3">
    <name type="scientific">Dissoconium aciculare CBS 342.82</name>
    <dbReference type="NCBI Taxonomy" id="1314786"/>
    <lineage>
        <taxon>Eukaryota</taxon>
        <taxon>Fungi</taxon>
        <taxon>Dikarya</taxon>
        <taxon>Ascomycota</taxon>
        <taxon>Pezizomycotina</taxon>
        <taxon>Dothideomycetes</taxon>
        <taxon>Dothideomycetidae</taxon>
        <taxon>Mycosphaerellales</taxon>
        <taxon>Dissoconiaceae</taxon>
        <taxon>Dissoconium</taxon>
    </lineage>
</organism>
<name>A0A6J3M0M7_9PEZI</name>
<evidence type="ECO:0000313" key="3">
    <source>
        <dbReference type="RefSeq" id="XP_033458085.1"/>
    </source>
</evidence>
<dbReference type="GeneID" id="54357866"/>
<reference evidence="3" key="3">
    <citation type="submission" date="2025-08" db="UniProtKB">
        <authorList>
            <consortium name="RefSeq"/>
        </authorList>
    </citation>
    <scope>IDENTIFICATION</scope>
    <source>
        <strain evidence="3">CBS 342.82</strain>
    </source>
</reference>
<dbReference type="PROSITE" id="PS51257">
    <property type="entry name" value="PROKAR_LIPOPROTEIN"/>
    <property type="match status" value="1"/>
</dbReference>
<evidence type="ECO:0000256" key="1">
    <source>
        <dbReference type="SAM" id="MobiDB-lite"/>
    </source>
</evidence>
<reference evidence="3" key="2">
    <citation type="submission" date="2020-04" db="EMBL/GenBank/DDBJ databases">
        <authorList>
            <consortium name="NCBI Genome Project"/>
        </authorList>
    </citation>
    <scope>NUCLEOTIDE SEQUENCE</scope>
    <source>
        <strain evidence="3">CBS 342.82</strain>
    </source>
</reference>
<dbReference type="AlphaFoldDB" id="A0A6J3M0M7"/>
<reference evidence="3" key="1">
    <citation type="submission" date="2020-01" db="EMBL/GenBank/DDBJ databases">
        <authorList>
            <consortium name="DOE Joint Genome Institute"/>
            <person name="Haridas S."/>
            <person name="Albert R."/>
            <person name="Binder M."/>
            <person name="Bloem J."/>
            <person name="Labutti K."/>
            <person name="Salamov A."/>
            <person name="Andreopoulos B."/>
            <person name="Baker S.E."/>
            <person name="Barry K."/>
            <person name="Bills G."/>
            <person name="Bluhm B.H."/>
            <person name="Cannon C."/>
            <person name="Castanera R."/>
            <person name="Culley D.E."/>
            <person name="Daum C."/>
            <person name="Ezra D."/>
            <person name="Gonzalez J.B."/>
            <person name="Henrissat B."/>
            <person name="Kuo A."/>
            <person name="Liang C."/>
            <person name="Lipzen A."/>
            <person name="Lutzoni F."/>
            <person name="Magnuson J."/>
            <person name="Mondo S."/>
            <person name="Nolan M."/>
            <person name="Ohm R."/>
            <person name="Pangilinan J."/>
            <person name="Park H.-J."/>
            <person name="Ramirez L."/>
            <person name="Alfaro M."/>
            <person name="Sun H."/>
            <person name="Tritt A."/>
            <person name="Yoshinaga Y."/>
            <person name="Zwiers L.-H."/>
            <person name="Turgeon B.G."/>
            <person name="Goodwin S.B."/>
            <person name="Spatafora J.W."/>
            <person name="Crous P.W."/>
            <person name="Grigoriev I.V."/>
        </authorList>
    </citation>
    <scope>NUCLEOTIDE SEQUENCE</scope>
    <source>
        <strain evidence="3">CBS 342.82</strain>
    </source>
</reference>
<keyword evidence="2" id="KW-1185">Reference proteome</keyword>
<accession>A0A6J3M0M7</accession>
<feature type="compositionally biased region" description="Polar residues" evidence="1">
    <location>
        <begin position="8"/>
        <end position="20"/>
    </location>
</feature>
<dbReference type="Proteomes" id="UP000504637">
    <property type="component" value="Unplaced"/>
</dbReference>
<protein>
    <submittedName>
        <fullName evidence="3">Uncharacterized protein</fullName>
    </submittedName>
</protein>
<feature type="region of interest" description="Disordered" evidence="1">
    <location>
        <begin position="1"/>
        <end position="20"/>
    </location>
</feature>
<dbReference type="RefSeq" id="XP_033458085.1">
    <property type="nucleotide sequence ID" value="XM_033600066.1"/>
</dbReference>
<sequence>MREGRLFGTTSATRTQSQGQHVAGALSCPLRDDQIKAVSTRANVSPSVRPWSSIQYYPTIYRIRDRRVMDRRPRRASEATTFQLPCFVRSKTAPRPMVRSLTHSVKAMYVIVPF</sequence>
<proteinExistence type="predicted"/>
<gene>
    <name evidence="3" type="ORF">K489DRAFT_263829</name>
</gene>
<evidence type="ECO:0000313" key="2">
    <source>
        <dbReference type="Proteomes" id="UP000504637"/>
    </source>
</evidence>